<dbReference type="InterPro" id="IPR012340">
    <property type="entry name" value="NA-bd_OB-fold"/>
</dbReference>
<evidence type="ECO:0000259" key="2">
    <source>
        <dbReference type="Pfam" id="PF12172"/>
    </source>
</evidence>
<dbReference type="Proteomes" id="UP000285324">
    <property type="component" value="Unassembled WGS sequence"/>
</dbReference>
<protein>
    <submittedName>
        <fullName evidence="3">Zn-ribbon domain-containing OB-fold protein</fullName>
    </submittedName>
</protein>
<evidence type="ECO:0000259" key="1">
    <source>
        <dbReference type="Pfam" id="PF01796"/>
    </source>
</evidence>
<accession>A0A424W9N8</accession>
<feature type="domain" description="ChsH2 C-terminal OB-fold" evidence="1">
    <location>
        <begin position="56"/>
        <end position="121"/>
    </location>
</feature>
<dbReference type="RefSeq" id="WP_118933414.1">
    <property type="nucleotide sequence ID" value="NZ_CP061008.1"/>
</dbReference>
<reference evidence="3 4" key="1">
    <citation type="submission" date="2018-08" db="EMBL/GenBank/DDBJ databases">
        <title>Achromobacter xylosoxidans Genome sequencing and assembly.</title>
        <authorList>
            <person name="Wang R."/>
            <person name="Rensing C."/>
            <person name="Li Y."/>
        </authorList>
    </citation>
    <scope>NUCLEOTIDE SEQUENCE [LARGE SCALE GENOMIC DNA]</scope>
    <source>
        <strain evidence="3 4">GD003A</strain>
    </source>
</reference>
<dbReference type="InterPro" id="IPR052513">
    <property type="entry name" value="Thioester_dehydratase-like"/>
</dbReference>
<dbReference type="Pfam" id="PF01796">
    <property type="entry name" value="OB_ChsH2_C"/>
    <property type="match status" value="1"/>
</dbReference>
<dbReference type="Gene3D" id="6.10.30.10">
    <property type="match status" value="1"/>
</dbReference>
<proteinExistence type="predicted"/>
<dbReference type="OrthoDB" id="5514845at2"/>
<name>A0A424W9N8_ALCXX</name>
<dbReference type="InterPro" id="IPR022002">
    <property type="entry name" value="ChsH2_Znr"/>
</dbReference>
<dbReference type="AlphaFoldDB" id="A0A424W9N8"/>
<dbReference type="EMBL" id="QVXO01000033">
    <property type="protein sequence ID" value="RPJ89950.1"/>
    <property type="molecule type" value="Genomic_DNA"/>
</dbReference>
<feature type="domain" description="ChsH2 rubredoxin-like zinc ribbon" evidence="2">
    <location>
        <begin position="19"/>
        <end position="55"/>
    </location>
</feature>
<gene>
    <name evidence="3" type="ORF">DY367_20225</name>
</gene>
<sequence length="136" mass="15404">MDLAQRPLPQPTRITQPYWDAAKENRLVIQQCGCCKTRQFYPREFCTACLSDSIEWIASAGQGTVYTYTVNRRPSNAALSEKVPYVVAMIDLDEGVRMMANIIDSPPEAVRIGSRVRVCFEQVSDEITLPQFRLEA</sequence>
<dbReference type="SUPFAM" id="SSF50249">
    <property type="entry name" value="Nucleic acid-binding proteins"/>
    <property type="match status" value="1"/>
</dbReference>
<organism evidence="3 4">
    <name type="scientific">Alcaligenes xylosoxydans xylosoxydans</name>
    <name type="common">Achromobacter xylosoxidans</name>
    <dbReference type="NCBI Taxonomy" id="85698"/>
    <lineage>
        <taxon>Bacteria</taxon>
        <taxon>Pseudomonadati</taxon>
        <taxon>Pseudomonadota</taxon>
        <taxon>Betaproteobacteria</taxon>
        <taxon>Burkholderiales</taxon>
        <taxon>Alcaligenaceae</taxon>
        <taxon>Achromobacter</taxon>
    </lineage>
</organism>
<dbReference type="PANTHER" id="PTHR34075">
    <property type="entry name" value="BLR3430 PROTEIN"/>
    <property type="match status" value="1"/>
</dbReference>
<dbReference type="InterPro" id="IPR002878">
    <property type="entry name" value="ChsH2_C"/>
</dbReference>
<comment type="caution">
    <text evidence="3">The sequence shown here is derived from an EMBL/GenBank/DDBJ whole genome shotgun (WGS) entry which is preliminary data.</text>
</comment>
<dbReference type="PANTHER" id="PTHR34075:SF5">
    <property type="entry name" value="BLR3430 PROTEIN"/>
    <property type="match status" value="1"/>
</dbReference>
<evidence type="ECO:0000313" key="3">
    <source>
        <dbReference type="EMBL" id="RPJ89950.1"/>
    </source>
</evidence>
<dbReference type="Pfam" id="PF12172">
    <property type="entry name" value="zf-ChsH2"/>
    <property type="match status" value="1"/>
</dbReference>
<evidence type="ECO:0000313" key="4">
    <source>
        <dbReference type="Proteomes" id="UP000285324"/>
    </source>
</evidence>